<gene>
    <name evidence="1" type="ORF">J2W69_000201</name>
</gene>
<dbReference type="InterPro" id="IPR007833">
    <property type="entry name" value="Capsule_polysaccharide_synth"/>
</dbReference>
<protein>
    <submittedName>
        <fullName evidence="1">Capsular polysaccharide export protein</fullName>
    </submittedName>
</protein>
<sequence>MEDGFLRSVLLGSESPPYSVVLDDVGIYYDASAASRLENLIKQPLTQQQQQRAKQLIQYWQKLKLSKYNHSPEAVVPTDEPYVLVVDQTFGDASIRHGLANEISFHTMFSQARECYPQHKIVLKIHPDVFAGKKKGHFDQLTQQERRNILILADDVHPVNLLQKADAVFCVTSQMGFEALLWQKPVHCFGMPFYAGWGLTTDSLTAPERRCQVSIEQLVYAALVSYPRYIDPETCELCDVEQLMAWIGLQRQQRNRFTMPLYLDKPPHWKKSIFQHFLQGARVTTIENTQLLPEGARKIVWGAHNDENLIRVEDGFIRSVGLGADLTRPLSWVFDPVGIYYDASRPSRLEQLLQAHDFTKEECDRAEQLIFRLIALKLTKYNVGQSNWQRPPAQQIILVPGQVESDASIRLGSPVLKTNLELLQAVRISNPDAYILYKPHPDVQAGLRVAGQADHDASAYCNETLGNEDMAHLLTKVDEVHTLTSLTGFEALIRGIPVVCYGQPFYSGWGLTKDIYPVARRIRHLTVNQLVAATLLLYPTYINWRTGCYTSAENAVTELEYLKAKYTGVSLWQKFFRKILALKRF</sequence>
<organism evidence="1 2">
    <name type="scientific">Rheinheimera soli</name>
    <dbReference type="NCBI Taxonomy" id="443616"/>
    <lineage>
        <taxon>Bacteria</taxon>
        <taxon>Pseudomonadati</taxon>
        <taxon>Pseudomonadota</taxon>
        <taxon>Gammaproteobacteria</taxon>
        <taxon>Chromatiales</taxon>
        <taxon>Chromatiaceae</taxon>
        <taxon>Rheinheimera</taxon>
    </lineage>
</organism>
<evidence type="ECO:0000313" key="2">
    <source>
        <dbReference type="Proteomes" id="UP001257909"/>
    </source>
</evidence>
<dbReference type="CDD" id="cd16439">
    <property type="entry name" value="beta_Kdo_transferase_KpsC_2"/>
    <property type="match status" value="1"/>
</dbReference>
<accession>A0ABU1VU81</accession>
<dbReference type="CDD" id="cd16440">
    <property type="entry name" value="beta_Kdo_transferase_KpsC_1"/>
    <property type="match status" value="1"/>
</dbReference>
<name>A0ABU1VU81_9GAMM</name>
<dbReference type="Pfam" id="PF05159">
    <property type="entry name" value="Capsule_synth"/>
    <property type="match status" value="2"/>
</dbReference>
<keyword evidence="2" id="KW-1185">Reference proteome</keyword>
<dbReference type="Proteomes" id="UP001257909">
    <property type="component" value="Unassembled WGS sequence"/>
</dbReference>
<dbReference type="SUPFAM" id="SSF53756">
    <property type="entry name" value="UDP-Glycosyltransferase/glycogen phosphorylase"/>
    <property type="match status" value="1"/>
</dbReference>
<dbReference type="EMBL" id="JAVDWR010000001">
    <property type="protein sequence ID" value="MDR7119286.1"/>
    <property type="molecule type" value="Genomic_DNA"/>
</dbReference>
<comment type="caution">
    <text evidence="1">The sequence shown here is derived from an EMBL/GenBank/DDBJ whole genome shotgun (WGS) entry which is preliminary data.</text>
</comment>
<evidence type="ECO:0000313" key="1">
    <source>
        <dbReference type="EMBL" id="MDR7119286.1"/>
    </source>
</evidence>
<reference evidence="1 2" key="1">
    <citation type="submission" date="2023-07" db="EMBL/GenBank/DDBJ databases">
        <title>Sorghum-associated microbial communities from plants grown in Nebraska, USA.</title>
        <authorList>
            <person name="Schachtman D."/>
        </authorList>
    </citation>
    <scope>NUCLEOTIDE SEQUENCE [LARGE SCALE GENOMIC DNA]</scope>
    <source>
        <strain evidence="1 2">4138</strain>
    </source>
</reference>
<proteinExistence type="predicted"/>